<keyword evidence="4" id="KW-1003">Cell membrane</keyword>
<dbReference type="InterPro" id="IPR050398">
    <property type="entry name" value="HssS/ArlS-like"/>
</dbReference>
<feature type="domain" description="Histidine kinase" evidence="16">
    <location>
        <begin position="362"/>
        <end position="573"/>
    </location>
</feature>
<dbReference type="CDD" id="cd06225">
    <property type="entry name" value="HAMP"/>
    <property type="match status" value="1"/>
</dbReference>
<evidence type="ECO:0000256" key="15">
    <source>
        <dbReference type="SAM" id="Phobius"/>
    </source>
</evidence>
<dbReference type="Pfam" id="PF02518">
    <property type="entry name" value="HATPase_c"/>
    <property type="match status" value="1"/>
</dbReference>
<dbReference type="EC" id="2.7.13.3" evidence="3"/>
<gene>
    <name evidence="18" type="ORF">D0Y96_14960</name>
</gene>
<dbReference type="InterPro" id="IPR005467">
    <property type="entry name" value="His_kinase_dom"/>
</dbReference>
<name>A0A372ILJ9_9BACT</name>
<protein>
    <recommendedName>
        <fullName evidence="3">histidine kinase</fullName>
        <ecNumber evidence="3">2.7.13.3</ecNumber>
    </recommendedName>
</protein>
<keyword evidence="5" id="KW-0597">Phosphoprotein</keyword>
<dbReference type="Proteomes" id="UP000264702">
    <property type="component" value="Unassembled WGS sequence"/>
</dbReference>
<sequence>MRMRTILLLSLLSLACGLTVMSLIVIHSSLQTQIRSNLAADLAHSTATFGNIQHQRQQMLDREVALLADLPSLKALMTTNDLNTISDGGVEFWKVSGSDLFALATSAEQVEAVYANTALPDRQDMNLQLKRVLDSPSGQHYLFSNHRLYQISFQPLYFGPESTGVPLGYVIAGYAIDDHVIREVREAAAADVVFLAANEIISGTLNSEHDKDLLRQQNLIAPHSSTGDLRIGKEHYLTASMPIPTFSDVPVRLLVLKSYDQASSFAMRLNRLLVGIGLLVLLVGTVLALYISGTITRPLDALLAGARALGSGNFDYQFTRRGVRELNELGTAFDHMRNQLRRSQQELVESARLAIIGRMASSISHDLRHYLSAIYANAEFLSHSSIPEEERDELLAEVSLAVQGMTDVLESLLVFSRTGRSLNPTYESLSFLIERAAALIRMHPDAHSVTIVMEQLPHIETWLDARMIERAVCNLLINAVQAARNGALPAIVRVELADSPDLIELRITDSGTGVPEAIRDTLFDPFVTNGKRRGIGLGLTIAHRIVQEHGGTVQLEESRPGRTVFVLSLSRSSLDSLRPAEQTEPSLWKEEHPTNIVPR</sequence>
<dbReference type="SUPFAM" id="SSF55874">
    <property type="entry name" value="ATPase domain of HSP90 chaperone/DNA topoisomerase II/histidine kinase"/>
    <property type="match status" value="1"/>
</dbReference>
<dbReference type="EMBL" id="QVQT01000005">
    <property type="protein sequence ID" value="RFU15745.1"/>
    <property type="molecule type" value="Genomic_DNA"/>
</dbReference>
<dbReference type="PRINTS" id="PR00344">
    <property type="entry name" value="BCTRLSENSOR"/>
</dbReference>
<dbReference type="InterPro" id="IPR029150">
    <property type="entry name" value="dCache_3"/>
</dbReference>
<comment type="catalytic activity">
    <reaction evidence="1">
        <text>ATP + protein L-histidine = ADP + protein N-phospho-L-histidine.</text>
        <dbReference type="EC" id="2.7.13.3"/>
    </reaction>
</comment>
<keyword evidence="13 15" id="KW-0472">Membrane</keyword>
<feature type="transmembrane region" description="Helical" evidence="15">
    <location>
        <begin position="272"/>
        <end position="291"/>
    </location>
</feature>
<keyword evidence="8" id="KW-0547">Nucleotide-binding</keyword>
<dbReference type="Gene3D" id="3.30.565.10">
    <property type="entry name" value="Histidine kinase-like ATPase, C-terminal domain"/>
    <property type="match status" value="1"/>
</dbReference>
<dbReference type="PANTHER" id="PTHR45528:SF1">
    <property type="entry name" value="SENSOR HISTIDINE KINASE CPXA"/>
    <property type="match status" value="1"/>
</dbReference>
<dbReference type="SUPFAM" id="SSF158472">
    <property type="entry name" value="HAMP domain-like"/>
    <property type="match status" value="1"/>
</dbReference>
<dbReference type="PROSITE" id="PS50885">
    <property type="entry name" value="HAMP"/>
    <property type="match status" value="1"/>
</dbReference>
<dbReference type="PROSITE" id="PS50109">
    <property type="entry name" value="HIS_KIN"/>
    <property type="match status" value="1"/>
</dbReference>
<organism evidence="18 19">
    <name type="scientific">Paracidobacterium acidisoli</name>
    <dbReference type="NCBI Taxonomy" id="2303751"/>
    <lineage>
        <taxon>Bacteria</taxon>
        <taxon>Pseudomonadati</taxon>
        <taxon>Acidobacteriota</taxon>
        <taxon>Terriglobia</taxon>
        <taxon>Terriglobales</taxon>
        <taxon>Acidobacteriaceae</taxon>
        <taxon>Paracidobacterium</taxon>
    </lineage>
</organism>
<evidence type="ECO:0000256" key="6">
    <source>
        <dbReference type="ARBA" id="ARBA00022679"/>
    </source>
</evidence>
<evidence type="ECO:0000313" key="19">
    <source>
        <dbReference type="Proteomes" id="UP000264702"/>
    </source>
</evidence>
<evidence type="ECO:0000256" key="5">
    <source>
        <dbReference type="ARBA" id="ARBA00022553"/>
    </source>
</evidence>
<dbReference type="SMART" id="SM00388">
    <property type="entry name" value="HisKA"/>
    <property type="match status" value="1"/>
</dbReference>
<accession>A0A372ILJ9</accession>
<dbReference type="AlphaFoldDB" id="A0A372ILJ9"/>
<evidence type="ECO:0000256" key="3">
    <source>
        <dbReference type="ARBA" id="ARBA00012438"/>
    </source>
</evidence>
<evidence type="ECO:0000256" key="14">
    <source>
        <dbReference type="SAM" id="MobiDB-lite"/>
    </source>
</evidence>
<evidence type="ECO:0000256" key="2">
    <source>
        <dbReference type="ARBA" id="ARBA00004651"/>
    </source>
</evidence>
<evidence type="ECO:0000256" key="13">
    <source>
        <dbReference type="ARBA" id="ARBA00023136"/>
    </source>
</evidence>
<evidence type="ECO:0000256" key="12">
    <source>
        <dbReference type="ARBA" id="ARBA00023012"/>
    </source>
</evidence>
<keyword evidence="11 15" id="KW-1133">Transmembrane helix</keyword>
<dbReference type="InterPro" id="IPR004358">
    <property type="entry name" value="Sig_transdc_His_kin-like_C"/>
</dbReference>
<dbReference type="InterPro" id="IPR036097">
    <property type="entry name" value="HisK_dim/P_sf"/>
</dbReference>
<dbReference type="SMART" id="SM00387">
    <property type="entry name" value="HATPase_c"/>
    <property type="match status" value="1"/>
</dbReference>
<dbReference type="InterPro" id="IPR036890">
    <property type="entry name" value="HATPase_C_sf"/>
</dbReference>
<proteinExistence type="predicted"/>
<reference evidence="18 19" key="1">
    <citation type="submission" date="2018-08" db="EMBL/GenBank/DDBJ databases">
        <title>Acidipila sp. 4G-K13, an acidobacterium isolated from forest soil.</title>
        <authorList>
            <person name="Gao Z.-H."/>
            <person name="Qiu L.-H."/>
        </authorList>
    </citation>
    <scope>NUCLEOTIDE SEQUENCE [LARGE SCALE GENOMIC DNA]</scope>
    <source>
        <strain evidence="18 19">4G-K13</strain>
    </source>
</reference>
<keyword evidence="12" id="KW-0902">Two-component regulatory system</keyword>
<keyword evidence="19" id="KW-1185">Reference proteome</keyword>
<dbReference type="Gene3D" id="1.10.287.130">
    <property type="match status" value="1"/>
</dbReference>
<dbReference type="GO" id="GO:0005886">
    <property type="term" value="C:plasma membrane"/>
    <property type="evidence" value="ECO:0007669"/>
    <property type="project" value="UniProtKB-SubCell"/>
</dbReference>
<evidence type="ECO:0000259" key="16">
    <source>
        <dbReference type="PROSITE" id="PS50109"/>
    </source>
</evidence>
<evidence type="ECO:0000256" key="9">
    <source>
        <dbReference type="ARBA" id="ARBA00022777"/>
    </source>
</evidence>
<dbReference type="GO" id="GO:0005524">
    <property type="term" value="F:ATP binding"/>
    <property type="evidence" value="ECO:0007669"/>
    <property type="project" value="UniProtKB-KW"/>
</dbReference>
<dbReference type="InterPro" id="IPR003660">
    <property type="entry name" value="HAMP_dom"/>
</dbReference>
<feature type="domain" description="HAMP" evidence="17">
    <location>
        <begin position="293"/>
        <end position="345"/>
    </location>
</feature>
<keyword evidence="6" id="KW-0808">Transferase</keyword>
<evidence type="ECO:0000256" key="7">
    <source>
        <dbReference type="ARBA" id="ARBA00022692"/>
    </source>
</evidence>
<evidence type="ECO:0000256" key="11">
    <source>
        <dbReference type="ARBA" id="ARBA00022989"/>
    </source>
</evidence>
<keyword evidence="10" id="KW-0067">ATP-binding</keyword>
<comment type="subcellular location">
    <subcellularLocation>
        <location evidence="2">Cell membrane</location>
        <topology evidence="2">Multi-pass membrane protein</topology>
    </subcellularLocation>
</comment>
<keyword evidence="7 15" id="KW-0812">Transmembrane</keyword>
<dbReference type="Pfam" id="PF00672">
    <property type="entry name" value="HAMP"/>
    <property type="match status" value="1"/>
</dbReference>
<comment type="caution">
    <text evidence="18">The sequence shown here is derived from an EMBL/GenBank/DDBJ whole genome shotgun (WGS) entry which is preliminary data.</text>
</comment>
<evidence type="ECO:0000256" key="10">
    <source>
        <dbReference type="ARBA" id="ARBA00022840"/>
    </source>
</evidence>
<dbReference type="Gene3D" id="6.10.340.10">
    <property type="match status" value="1"/>
</dbReference>
<evidence type="ECO:0000256" key="8">
    <source>
        <dbReference type="ARBA" id="ARBA00022741"/>
    </source>
</evidence>
<dbReference type="PANTHER" id="PTHR45528">
    <property type="entry name" value="SENSOR HISTIDINE KINASE CPXA"/>
    <property type="match status" value="1"/>
</dbReference>
<feature type="region of interest" description="Disordered" evidence="14">
    <location>
        <begin position="576"/>
        <end position="599"/>
    </location>
</feature>
<dbReference type="SUPFAM" id="SSF47384">
    <property type="entry name" value="Homodimeric domain of signal transducing histidine kinase"/>
    <property type="match status" value="1"/>
</dbReference>
<dbReference type="CDD" id="cd00075">
    <property type="entry name" value="HATPase"/>
    <property type="match status" value="1"/>
</dbReference>
<keyword evidence="9" id="KW-0418">Kinase</keyword>
<dbReference type="CDD" id="cd00082">
    <property type="entry name" value="HisKA"/>
    <property type="match status" value="1"/>
</dbReference>
<dbReference type="SMART" id="SM00304">
    <property type="entry name" value="HAMP"/>
    <property type="match status" value="1"/>
</dbReference>
<dbReference type="InterPro" id="IPR003594">
    <property type="entry name" value="HATPase_dom"/>
</dbReference>
<evidence type="ECO:0000256" key="4">
    <source>
        <dbReference type="ARBA" id="ARBA00022475"/>
    </source>
</evidence>
<evidence type="ECO:0000259" key="17">
    <source>
        <dbReference type="PROSITE" id="PS50885"/>
    </source>
</evidence>
<dbReference type="InterPro" id="IPR003661">
    <property type="entry name" value="HisK_dim/P_dom"/>
</dbReference>
<dbReference type="PROSITE" id="PS51257">
    <property type="entry name" value="PROKAR_LIPOPROTEIN"/>
    <property type="match status" value="1"/>
</dbReference>
<dbReference type="Pfam" id="PF14827">
    <property type="entry name" value="dCache_3"/>
    <property type="match status" value="1"/>
</dbReference>
<evidence type="ECO:0000313" key="18">
    <source>
        <dbReference type="EMBL" id="RFU15745.1"/>
    </source>
</evidence>
<dbReference type="GO" id="GO:0000155">
    <property type="term" value="F:phosphorelay sensor kinase activity"/>
    <property type="evidence" value="ECO:0007669"/>
    <property type="project" value="InterPro"/>
</dbReference>
<evidence type="ECO:0000256" key="1">
    <source>
        <dbReference type="ARBA" id="ARBA00000085"/>
    </source>
</evidence>